<feature type="transmembrane region" description="Helical" evidence="6">
    <location>
        <begin position="651"/>
        <end position="669"/>
    </location>
</feature>
<dbReference type="Gene3D" id="1.20.1640.10">
    <property type="entry name" value="Multidrug efflux transporter AcrB transmembrane domain"/>
    <property type="match status" value="2"/>
</dbReference>
<dbReference type="SUPFAM" id="SSF82866">
    <property type="entry name" value="Multidrug efflux transporter AcrB transmembrane domain"/>
    <property type="match status" value="2"/>
</dbReference>
<dbReference type="Proteomes" id="UP001196870">
    <property type="component" value="Unassembled WGS sequence"/>
</dbReference>
<keyword evidence="2" id="KW-1003">Cell membrane</keyword>
<evidence type="ECO:0000313" key="9">
    <source>
        <dbReference type="Proteomes" id="UP001196870"/>
    </source>
</evidence>
<feature type="domain" description="Membrane transport protein MMPL" evidence="7">
    <location>
        <begin position="624"/>
        <end position="760"/>
    </location>
</feature>
<feature type="transmembrane region" description="Helical" evidence="6">
    <location>
        <begin position="263"/>
        <end position="286"/>
    </location>
</feature>
<evidence type="ECO:0000256" key="5">
    <source>
        <dbReference type="ARBA" id="ARBA00023136"/>
    </source>
</evidence>
<comment type="subcellular location">
    <subcellularLocation>
        <location evidence="1">Cell membrane</location>
        <topology evidence="1">Multi-pass membrane protein</topology>
    </subcellularLocation>
</comment>
<name>A0ABS5EYM5_9PROT</name>
<dbReference type="PANTHER" id="PTHR33406:SF13">
    <property type="entry name" value="MEMBRANE PROTEIN YDFJ"/>
    <property type="match status" value="1"/>
</dbReference>
<evidence type="ECO:0000256" key="2">
    <source>
        <dbReference type="ARBA" id="ARBA00022475"/>
    </source>
</evidence>
<comment type="caution">
    <text evidence="8">The sequence shown here is derived from an EMBL/GenBank/DDBJ whole genome shotgun (WGS) entry which is preliminary data.</text>
</comment>
<dbReference type="InterPro" id="IPR050545">
    <property type="entry name" value="Mycobact_MmpL"/>
</dbReference>
<keyword evidence="4 6" id="KW-1133">Transmembrane helix</keyword>
<dbReference type="Pfam" id="PF03176">
    <property type="entry name" value="MMPL"/>
    <property type="match status" value="2"/>
</dbReference>
<keyword evidence="9" id="KW-1185">Reference proteome</keyword>
<keyword evidence="5 6" id="KW-0472">Membrane</keyword>
<feature type="transmembrane region" description="Helical" evidence="6">
    <location>
        <begin position="239"/>
        <end position="256"/>
    </location>
</feature>
<evidence type="ECO:0000256" key="4">
    <source>
        <dbReference type="ARBA" id="ARBA00022989"/>
    </source>
</evidence>
<accession>A0ABS5EYM5</accession>
<feature type="transmembrane region" description="Helical" evidence="6">
    <location>
        <begin position="332"/>
        <end position="351"/>
    </location>
</feature>
<feature type="transmembrane region" description="Helical" evidence="6">
    <location>
        <begin position="675"/>
        <end position="700"/>
    </location>
</feature>
<evidence type="ECO:0000256" key="6">
    <source>
        <dbReference type="SAM" id="Phobius"/>
    </source>
</evidence>
<protein>
    <submittedName>
        <fullName evidence="8">MMPL family transporter</fullName>
    </submittedName>
</protein>
<proteinExistence type="predicted"/>
<dbReference type="EMBL" id="JAAGBB010000014">
    <property type="protein sequence ID" value="MBR0665399.1"/>
    <property type="molecule type" value="Genomic_DNA"/>
</dbReference>
<sequence>MPLLSILLLLAAGLVLALRAFPLRGDLAAFLPRSDRAEAGFLLDELRSGAATTLLLAGFEGADTAELARISRAVGDTLRASGRFTLVANGAGAVGDAERDLLFGHRYLLSPIMTPALFEEAALRRQMEGLLDGLRSSAAPLLRQFGFADPTGAFLALARSWLGESRVGLRDGVWFSADGRRALLIARTRATGLDPDGQRDAAETLRRAFAEAQPGQARLLLSGPGIFAAEAAAAIRGDVEMISIASALLIAALLLWRYRSLAVLPVVAVPLLAGTLAGFLAVALAFGQVQGAAFGFGMTMLGVAVDYPILLLTQRRPQEPLSTTAQRIWPTLRLAALAAIIGMAAMLVADFPGLRQLGLFAAAGLLASALVTRHLLPRLAGGIAITARPLPPPALAALAALPRGRPVALVLVGLAALGLIAIGGPPRETDIAALSPVPEASRSLDAALRAELGAPDVGSFVVLRATDAEAALAASERAAAALQPLLESGTLTGLDHPARYLPSAATQQARRAMLPEPEALSARVEAARQGLPFRAAAFDPFLRDAARSRDLAPLTLAELSASTALSARIAPLLAPAGSVWRALLLPAGVTDPAALRAALPPEALLVEVKPEMTRLLDTASLHAAWAAGLGVLLVLALLAMGLRSVRRALRTAAPIGGALLLTLAALALLGERLNLFHLAALLLLAGVGMDYALFMGRLLFRSNDAEEDARVLAAVLNCMLTTLLTFGLLAFCATPVLRSTGLTVALGVVFAFLLAATLVPRRPSKTAA</sequence>
<evidence type="ECO:0000313" key="8">
    <source>
        <dbReference type="EMBL" id="MBR0665399.1"/>
    </source>
</evidence>
<evidence type="ECO:0000256" key="1">
    <source>
        <dbReference type="ARBA" id="ARBA00004651"/>
    </source>
</evidence>
<evidence type="ECO:0000256" key="3">
    <source>
        <dbReference type="ARBA" id="ARBA00022692"/>
    </source>
</evidence>
<feature type="transmembrane region" description="Helical" evidence="6">
    <location>
        <begin position="742"/>
        <end position="759"/>
    </location>
</feature>
<dbReference type="InterPro" id="IPR004869">
    <property type="entry name" value="MMPL_dom"/>
</dbReference>
<feature type="transmembrane region" description="Helical" evidence="6">
    <location>
        <begin position="619"/>
        <end position="639"/>
    </location>
</feature>
<feature type="transmembrane region" description="Helical" evidence="6">
    <location>
        <begin position="712"/>
        <end position="736"/>
    </location>
</feature>
<gene>
    <name evidence="8" type="ORF">GXW71_13625</name>
</gene>
<organism evidence="8 9">
    <name type="scientific">Plastoroseomonas hellenica</name>
    <dbReference type="NCBI Taxonomy" id="2687306"/>
    <lineage>
        <taxon>Bacteria</taxon>
        <taxon>Pseudomonadati</taxon>
        <taxon>Pseudomonadota</taxon>
        <taxon>Alphaproteobacteria</taxon>
        <taxon>Acetobacterales</taxon>
        <taxon>Acetobacteraceae</taxon>
        <taxon>Plastoroseomonas</taxon>
    </lineage>
</organism>
<keyword evidence="3 6" id="KW-0812">Transmembrane</keyword>
<feature type="transmembrane region" description="Helical" evidence="6">
    <location>
        <begin position="292"/>
        <end position="312"/>
    </location>
</feature>
<reference evidence="9" key="1">
    <citation type="journal article" date="2021" name="Syst. Appl. Microbiol.">
        <title>Roseomonas hellenica sp. nov., isolated from roots of wild-growing Alkanna tinctoria.</title>
        <authorList>
            <person name="Rat A."/>
            <person name="Naranjo H.D."/>
            <person name="Lebbe L."/>
            <person name="Cnockaert M."/>
            <person name="Krigas N."/>
            <person name="Grigoriadou K."/>
            <person name="Maloupa E."/>
            <person name="Willems A."/>
        </authorList>
    </citation>
    <scope>NUCLEOTIDE SEQUENCE [LARGE SCALE GENOMIC DNA]</scope>
    <source>
        <strain evidence="9">LMG 31523</strain>
    </source>
</reference>
<dbReference type="RefSeq" id="WP_211853065.1">
    <property type="nucleotide sequence ID" value="NZ_JAAGBB010000014.1"/>
</dbReference>
<evidence type="ECO:0000259" key="7">
    <source>
        <dbReference type="Pfam" id="PF03176"/>
    </source>
</evidence>
<feature type="domain" description="Membrane transport protein MMPL" evidence="7">
    <location>
        <begin position="173"/>
        <end position="380"/>
    </location>
</feature>
<dbReference type="PANTHER" id="PTHR33406">
    <property type="entry name" value="MEMBRANE PROTEIN MJ1562-RELATED"/>
    <property type="match status" value="1"/>
</dbReference>